<evidence type="ECO:0000256" key="14">
    <source>
        <dbReference type="ARBA" id="ARBA00083640"/>
    </source>
</evidence>
<dbReference type="KEGG" id="lpv:HYN51_15945"/>
<dbReference type="HAMAP" id="MF_00688">
    <property type="entry name" value="Leu_Phe_trans"/>
    <property type="match status" value="1"/>
</dbReference>
<keyword evidence="17" id="KW-1185">Reference proteome</keyword>
<dbReference type="GO" id="GO:0008914">
    <property type="term" value="F:leucyl-tRNA--protein transferase activity"/>
    <property type="evidence" value="ECO:0007669"/>
    <property type="project" value="UniProtKB-UniRule"/>
</dbReference>
<dbReference type="EC" id="2.3.2.6" evidence="10 15"/>
<dbReference type="AlphaFoldDB" id="A0A2Y9U2J9"/>
<dbReference type="Proteomes" id="UP000244908">
    <property type="component" value="Chromosome"/>
</dbReference>
<dbReference type="EMBL" id="CP029185">
    <property type="protein sequence ID" value="AWH89894.1"/>
    <property type="molecule type" value="Genomic_DNA"/>
</dbReference>
<reference evidence="16 17" key="1">
    <citation type="journal article" date="2019" name="Int. J. Syst. Evol. Microbiol.">
        <title>Limnobaculum parvum gen. nov., sp. nov., isolated from a freshwater lake.</title>
        <authorList>
            <person name="Baek C."/>
            <person name="Shin S.K."/>
            <person name="Yi H."/>
        </authorList>
    </citation>
    <scope>NUCLEOTIDE SEQUENCE [LARGE SCALE GENOMIC DNA]</scope>
    <source>
        <strain evidence="16 17">HYN0051</strain>
    </source>
</reference>
<evidence type="ECO:0000256" key="2">
    <source>
        <dbReference type="ARBA" id="ARBA00022490"/>
    </source>
</evidence>
<dbReference type="InterPro" id="IPR042203">
    <property type="entry name" value="Leu/Phe-tRNA_Trfase_C"/>
</dbReference>
<evidence type="ECO:0000256" key="4">
    <source>
        <dbReference type="ARBA" id="ARBA00023315"/>
    </source>
</evidence>
<keyword evidence="2 15" id="KW-0963">Cytoplasm</keyword>
<evidence type="ECO:0000256" key="5">
    <source>
        <dbReference type="ARBA" id="ARBA00050607"/>
    </source>
</evidence>
<proteinExistence type="inferred from homology"/>
<evidence type="ECO:0000256" key="12">
    <source>
        <dbReference type="ARBA" id="ARBA00077136"/>
    </source>
</evidence>
<dbReference type="NCBIfam" id="TIGR00667">
    <property type="entry name" value="aat"/>
    <property type="match status" value="1"/>
</dbReference>
<evidence type="ECO:0000256" key="10">
    <source>
        <dbReference type="ARBA" id="ARBA00066767"/>
    </source>
</evidence>
<dbReference type="GO" id="GO:0005737">
    <property type="term" value="C:cytoplasm"/>
    <property type="evidence" value="ECO:0007669"/>
    <property type="project" value="UniProtKB-SubCell"/>
</dbReference>
<evidence type="ECO:0000256" key="13">
    <source>
        <dbReference type="ARBA" id="ARBA00077165"/>
    </source>
</evidence>
<accession>A0A2Y9U2J9</accession>
<dbReference type="RefSeq" id="WP_108901934.1">
    <property type="nucleotide sequence ID" value="NZ_CP029185.2"/>
</dbReference>
<keyword evidence="4 15" id="KW-0012">Acyltransferase</keyword>
<evidence type="ECO:0000256" key="3">
    <source>
        <dbReference type="ARBA" id="ARBA00022679"/>
    </source>
</evidence>
<evidence type="ECO:0000256" key="6">
    <source>
        <dbReference type="ARBA" id="ARBA00050652"/>
    </source>
</evidence>
<organism evidence="16 17">
    <name type="scientific">Limnobaculum parvum</name>
    <dbReference type="NCBI Taxonomy" id="2172103"/>
    <lineage>
        <taxon>Bacteria</taxon>
        <taxon>Pseudomonadati</taxon>
        <taxon>Pseudomonadota</taxon>
        <taxon>Gammaproteobacteria</taxon>
        <taxon>Enterobacterales</taxon>
        <taxon>Budviciaceae</taxon>
        <taxon>Limnobaculum</taxon>
    </lineage>
</organism>
<evidence type="ECO:0000256" key="7">
    <source>
        <dbReference type="ARBA" id="ARBA00051538"/>
    </source>
</evidence>
<evidence type="ECO:0000313" key="16">
    <source>
        <dbReference type="EMBL" id="AWH89894.1"/>
    </source>
</evidence>
<dbReference type="FunFam" id="3.40.630.70:FF:000001">
    <property type="entry name" value="Leucyl/phenylalanyl-tRNA--protein transferase"/>
    <property type="match status" value="1"/>
</dbReference>
<dbReference type="InterPro" id="IPR016181">
    <property type="entry name" value="Acyl_CoA_acyltransferase"/>
</dbReference>
<dbReference type="PANTHER" id="PTHR30098:SF2">
    <property type="entry name" value="LEUCYL_PHENYLALANYL-TRNA--PROTEIN TRANSFERASE"/>
    <property type="match status" value="1"/>
</dbReference>
<comment type="subcellular location">
    <subcellularLocation>
        <location evidence="1 15">Cytoplasm</location>
    </subcellularLocation>
</comment>
<dbReference type="Gene3D" id="3.40.630.70">
    <property type="entry name" value="Leucyl/phenylalanyl-tRNA-protein transferase, C-terminal domain"/>
    <property type="match status" value="1"/>
</dbReference>
<dbReference type="GO" id="GO:0030163">
    <property type="term" value="P:protein catabolic process"/>
    <property type="evidence" value="ECO:0007669"/>
    <property type="project" value="UniProtKB-UniRule"/>
</dbReference>
<comment type="function">
    <text evidence="8 15">Functions in the N-end rule pathway of protein degradation where it conjugates Leu, Phe and, less efficiently, Met from aminoacyl-tRNAs to the N-termini of proteins containing an N-terminal arginine or lysine.</text>
</comment>
<dbReference type="FunFam" id="3.30.70.3550:FF:000001">
    <property type="entry name" value="Leucyl/phenylalanyl-tRNA--protein transferase"/>
    <property type="match status" value="1"/>
</dbReference>
<dbReference type="SUPFAM" id="SSF55729">
    <property type="entry name" value="Acyl-CoA N-acyltransferases (Nat)"/>
    <property type="match status" value="1"/>
</dbReference>
<sequence length="230" mass="26076">MPLIQLSPDSIDFPPVDYALEDPNGLLALGGDLSPERLLNAYHNGIFPWFSPDDPILWWSPDPRAILVPEQLHVSRSMMKFINKTSLRVTINTAFHQVIEACANERDEGTWIDSSIQHSYIQLYLQGIAHSVEVWDQQELIGGLYGVDQGSLFCGESMFSRQANASKLALYVFCQHFTRHGGKLIDCQILNPHTESLGATEIPRSEYLQFLYTLRQQPLSPACWAPQYLR</sequence>
<evidence type="ECO:0000256" key="15">
    <source>
        <dbReference type="HAMAP-Rule" id="MF_00688"/>
    </source>
</evidence>
<dbReference type="PANTHER" id="PTHR30098">
    <property type="entry name" value="LEUCYL/PHENYLALANYL-TRNA--PROTEIN TRANSFERASE"/>
    <property type="match status" value="1"/>
</dbReference>
<evidence type="ECO:0000313" key="17">
    <source>
        <dbReference type="Proteomes" id="UP000244908"/>
    </source>
</evidence>
<comment type="similarity">
    <text evidence="9 15">Belongs to the L/F-transferase family.</text>
</comment>
<evidence type="ECO:0000256" key="9">
    <source>
        <dbReference type="ARBA" id="ARBA00061535"/>
    </source>
</evidence>
<comment type="catalytic activity">
    <reaction evidence="7 15">
        <text>N-terminal L-lysyl-[protein] + L-leucyl-tRNA(Leu) = N-terminal L-leucyl-L-lysyl-[protein] + tRNA(Leu) + H(+)</text>
        <dbReference type="Rhea" id="RHEA:12340"/>
        <dbReference type="Rhea" id="RHEA-COMP:9613"/>
        <dbReference type="Rhea" id="RHEA-COMP:9622"/>
        <dbReference type="Rhea" id="RHEA-COMP:12670"/>
        <dbReference type="Rhea" id="RHEA-COMP:12671"/>
        <dbReference type="ChEBI" id="CHEBI:15378"/>
        <dbReference type="ChEBI" id="CHEBI:65249"/>
        <dbReference type="ChEBI" id="CHEBI:78442"/>
        <dbReference type="ChEBI" id="CHEBI:78494"/>
        <dbReference type="ChEBI" id="CHEBI:133043"/>
        <dbReference type="EC" id="2.3.2.6"/>
    </reaction>
</comment>
<evidence type="ECO:0000256" key="1">
    <source>
        <dbReference type="ARBA" id="ARBA00004496"/>
    </source>
</evidence>
<evidence type="ECO:0000256" key="8">
    <source>
        <dbReference type="ARBA" id="ARBA00054043"/>
    </source>
</evidence>
<dbReference type="InterPro" id="IPR042221">
    <property type="entry name" value="Leu/Phe-tRNA_Trfase_N"/>
</dbReference>
<comment type="catalytic activity">
    <reaction evidence="6 15">
        <text>N-terminal L-arginyl-[protein] + L-leucyl-tRNA(Leu) = N-terminal L-leucyl-L-arginyl-[protein] + tRNA(Leu) + H(+)</text>
        <dbReference type="Rhea" id="RHEA:50416"/>
        <dbReference type="Rhea" id="RHEA-COMP:9613"/>
        <dbReference type="Rhea" id="RHEA-COMP:9622"/>
        <dbReference type="Rhea" id="RHEA-COMP:12672"/>
        <dbReference type="Rhea" id="RHEA-COMP:12673"/>
        <dbReference type="ChEBI" id="CHEBI:15378"/>
        <dbReference type="ChEBI" id="CHEBI:64719"/>
        <dbReference type="ChEBI" id="CHEBI:78442"/>
        <dbReference type="ChEBI" id="CHEBI:78494"/>
        <dbReference type="ChEBI" id="CHEBI:133044"/>
        <dbReference type="EC" id="2.3.2.6"/>
    </reaction>
</comment>
<dbReference type="Pfam" id="PF03588">
    <property type="entry name" value="Leu_Phe_trans"/>
    <property type="match status" value="1"/>
</dbReference>
<protein>
    <recommendedName>
        <fullName evidence="11 15">Leucyl/phenylalanyl-tRNA--protein transferase</fullName>
        <ecNumber evidence="10 15">2.3.2.6</ecNumber>
    </recommendedName>
    <alternativeName>
        <fullName evidence="12 15">L/F-transferase</fullName>
    </alternativeName>
    <alternativeName>
        <fullName evidence="13 15">Leucyltransferase</fullName>
    </alternativeName>
    <alternativeName>
        <fullName evidence="14 15">Phenyalanyltransferase</fullName>
    </alternativeName>
</protein>
<dbReference type="Gene3D" id="3.30.70.3550">
    <property type="entry name" value="Leucyl/phenylalanyl-tRNA-protein transferase, N-terminal domain"/>
    <property type="match status" value="1"/>
</dbReference>
<evidence type="ECO:0000256" key="11">
    <source>
        <dbReference type="ARBA" id="ARBA00074372"/>
    </source>
</evidence>
<gene>
    <name evidence="15" type="primary">aat</name>
    <name evidence="16" type="ORF">HYN51_15945</name>
</gene>
<comment type="catalytic activity">
    <reaction evidence="5 15">
        <text>L-phenylalanyl-tRNA(Phe) + an N-terminal L-alpha-aminoacyl-[protein] = an N-terminal L-phenylalanyl-L-alpha-aminoacyl-[protein] + tRNA(Phe)</text>
        <dbReference type="Rhea" id="RHEA:43632"/>
        <dbReference type="Rhea" id="RHEA-COMP:9668"/>
        <dbReference type="Rhea" id="RHEA-COMP:9699"/>
        <dbReference type="Rhea" id="RHEA-COMP:10636"/>
        <dbReference type="Rhea" id="RHEA-COMP:10637"/>
        <dbReference type="ChEBI" id="CHEBI:78442"/>
        <dbReference type="ChEBI" id="CHEBI:78531"/>
        <dbReference type="ChEBI" id="CHEBI:78597"/>
        <dbReference type="ChEBI" id="CHEBI:83561"/>
        <dbReference type="EC" id="2.3.2.6"/>
    </reaction>
</comment>
<keyword evidence="3 15" id="KW-0808">Transferase</keyword>
<dbReference type="OrthoDB" id="9790282at2"/>
<name>A0A2Y9U2J9_9GAMM</name>
<dbReference type="InterPro" id="IPR004616">
    <property type="entry name" value="Leu/Phe-tRNA_Trfase"/>
</dbReference>